<proteinExistence type="predicted"/>
<evidence type="ECO:0008006" key="3">
    <source>
        <dbReference type="Google" id="ProtNLM"/>
    </source>
</evidence>
<comment type="caution">
    <text evidence="1">The sequence shown here is derived from an EMBL/GenBank/DDBJ whole genome shotgun (WGS) entry which is preliminary data.</text>
</comment>
<name>A0A7J7NPW5_9MAGN</name>
<evidence type="ECO:0000313" key="2">
    <source>
        <dbReference type="Proteomes" id="UP000541444"/>
    </source>
</evidence>
<evidence type="ECO:0000313" key="1">
    <source>
        <dbReference type="EMBL" id="KAF6169231.1"/>
    </source>
</evidence>
<accession>A0A7J7NPW5</accession>
<gene>
    <name evidence="1" type="ORF">GIB67_013661</name>
</gene>
<dbReference type="PANTHER" id="PTHR45786">
    <property type="entry name" value="DNA BINDING PROTEIN-LIKE"/>
    <property type="match status" value="1"/>
</dbReference>
<dbReference type="PANTHER" id="PTHR45786:SF74">
    <property type="entry name" value="ATP-DEPENDENT DNA HELICASE"/>
    <property type="match status" value="1"/>
</dbReference>
<dbReference type="Proteomes" id="UP000541444">
    <property type="component" value="Unassembled WGS sequence"/>
</dbReference>
<reference evidence="1 2" key="1">
    <citation type="journal article" date="2020" name="IScience">
        <title>Genome Sequencing of the Endangered Kingdonia uniflora (Circaeasteraceae, Ranunculales) Reveals Potential Mechanisms of Evolutionary Specialization.</title>
        <authorList>
            <person name="Sun Y."/>
            <person name="Deng T."/>
            <person name="Zhang A."/>
            <person name="Moore M.J."/>
            <person name="Landis J.B."/>
            <person name="Lin N."/>
            <person name="Zhang H."/>
            <person name="Zhang X."/>
            <person name="Huang J."/>
            <person name="Zhang X."/>
            <person name="Sun H."/>
            <person name="Wang H."/>
        </authorList>
    </citation>
    <scope>NUCLEOTIDE SEQUENCE [LARGE SCALE GENOMIC DNA]</scope>
    <source>
        <strain evidence="1">TB1705</strain>
        <tissue evidence="1">Leaf</tissue>
    </source>
</reference>
<dbReference type="OrthoDB" id="1928976at2759"/>
<sequence length="200" mass="23180">MDDRVIPGRGPSSFVIHEELHHRIGAVLPNQGQEAMYAQLYIYNPGAALQTRQRRNPHLRRGNPFCELYRYAYEVLEDAAGEDENFNVPAYLHYSASTDHRRYNLPSTDEIAVILLGDGSKISSVRDIIVYLKAEQGLMRISKCHPVYLPLHYVLLFPTGQLGWSIHLKNWNVARNTWYFSGKGLTQMEYYCYRLFERPT</sequence>
<protein>
    <recommendedName>
        <fullName evidence="3">Helitron helicase-like domain-containing protein</fullName>
    </recommendedName>
</protein>
<dbReference type="AlphaFoldDB" id="A0A7J7NPW5"/>
<organism evidence="1 2">
    <name type="scientific">Kingdonia uniflora</name>
    <dbReference type="NCBI Taxonomy" id="39325"/>
    <lineage>
        <taxon>Eukaryota</taxon>
        <taxon>Viridiplantae</taxon>
        <taxon>Streptophyta</taxon>
        <taxon>Embryophyta</taxon>
        <taxon>Tracheophyta</taxon>
        <taxon>Spermatophyta</taxon>
        <taxon>Magnoliopsida</taxon>
        <taxon>Ranunculales</taxon>
        <taxon>Circaeasteraceae</taxon>
        <taxon>Kingdonia</taxon>
    </lineage>
</organism>
<keyword evidence="2" id="KW-1185">Reference proteome</keyword>
<dbReference type="EMBL" id="JACGCM010000669">
    <property type="protein sequence ID" value="KAF6169231.1"/>
    <property type="molecule type" value="Genomic_DNA"/>
</dbReference>